<sequence>MNRAPPIRVPLATPRTRFWRETGLLCAVFFALLALFPVTTPFDSKLTLLTTVSLLNEGNIELDEYTPTFQRYGHGLFEKNGHTYNYFPLGPSLVALPIMALVDAGVWLAQVHPALEKATARWRQNRVATGDVNIDYWDDPQRLFASVLMALAGGVMYALGLQTGLTRARALLLSSVFVFCTPALSTASRALWQHGPSLLCLALMLLCLVKAQAEPRWAGWAGVPLALAYVMRPTNSVSVLLVPLYVLWAHPRQALKFFAGAAAVALPWMAVNRAHYGSILAPYYEPQRLEPTGLGFAEALLGNLVSPARGLFVFTPLLLLSFWGLLLDIRARTFTRLHGFLLAIVVLHWLAISSFPHWWAGHCYGPRFFTDMVPYLVFFLVPVVRTLGWKEPGALRTRTAMFAVLALVSLSIHVHGASSRSVYRWNSLPVDVDFHPERLWDWKDAQFLGRR</sequence>
<keyword evidence="1" id="KW-0812">Transmembrane</keyword>
<dbReference type="KEGG" id="sur:STAUR_0565"/>
<evidence type="ECO:0000256" key="1">
    <source>
        <dbReference type="SAM" id="Phobius"/>
    </source>
</evidence>
<dbReference type="EMBL" id="AAMD01000174">
    <property type="protein sequence ID" value="EAU63250.1"/>
    <property type="molecule type" value="Genomic_DNA"/>
</dbReference>
<dbReference type="eggNOG" id="ENOG5032QVZ">
    <property type="taxonomic scope" value="Bacteria"/>
</dbReference>
<accession>Q08RY7</accession>
<keyword evidence="1" id="KW-1133">Transmembrane helix</keyword>
<dbReference type="AlphaFoldDB" id="Q08RY7"/>
<dbReference type="HOGENOM" id="CLU_044809_0_0_7"/>
<dbReference type="Proteomes" id="UP000001351">
    <property type="component" value="Chromosome"/>
</dbReference>
<feature type="transmembrane region" description="Helical" evidence="1">
    <location>
        <begin position="310"/>
        <end position="327"/>
    </location>
</feature>
<reference evidence="3 5" key="1">
    <citation type="submission" date="2006-04" db="EMBL/GenBank/DDBJ databases">
        <authorList>
            <person name="Nierman W.C."/>
        </authorList>
    </citation>
    <scope>NUCLEOTIDE SEQUENCE [LARGE SCALE GENOMIC DNA]</scope>
    <source>
        <strain evidence="3 5">DW4/3-1</strain>
    </source>
</reference>
<keyword evidence="1" id="KW-0472">Membrane</keyword>
<feature type="transmembrane region" description="Helical" evidence="1">
    <location>
        <begin position="339"/>
        <end position="360"/>
    </location>
</feature>
<name>Q08RY7_STIAD</name>
<protein>
    <submittedName>
        <fullName evidence="2">Conserved uncharacterized protein</fullName>
    </submittedName>
</protein>
<dbReference type="OrthoDB" id="316175at2"/>
<feature type="transmembrane region" description="Helical" evidence="1">
    <location>
        <begin position="254"/>
        <end position="271"/>
    </location>
</feature>
<evidence type="ECO:0000313" key="4">
    <source>
        <dbReference type="Proteomes" id="UP000001351"/>
    </source>
</evidence>
<feature type="transmembrane region" description="Helical" evidence="1">
    <location>
        <begin position="225"/>
        <end position="247"/>
    </location>
</feature>
<feature type="transmembrane region" description="Helical" evidence="1">
    <location>
        <begin position="166"/>
        <end position="184"/>
    </location>
</feature>
<evidence type="ECO:0000313" key="2">
    <source>
        <dbReference type="EMBL" id="ADO68369.1"/>
    </source>
</evidence>
<dbReference type="Proteomes" id="UP000032702">
    <property type="component" value="Unassembled WGS sequence"/>
</dbReference>
<feature type="transmembrane region" description="Helical" evidence="1">
    <location>
        <begin position="372"/>
        <end position="388"/>
    </location>
</feature>
<dbReference type="RefSeq" id="WP_002617975.1">
    <property type="nucleotide sequence ID" value="NC_014623.1"/>
</dbReference>
<dbReference type="PATRIC" id="fig|378806.16.peg.2130"/>
<keyword evidence="4" id="KW-1185">Reference proteome</keyword>
<gene>
    <name evidence="2" type="ordered locus">STAUR_0565</name>
    <name evidence="3" type="ORF">STIAU_1639</name>
</gene>
<proteinExistence type="predicted"/>
<evidence type="ECO:0000313" key="3">
    <source>
        <dbReference type="EMBL" id="EAU63250.1"/>
    </source>
</evidence>
<dbReference type="STRING" id="378806.STAUR_0565"/>
<evidence type="ECO:0000313" key="5">
    <source>
        <dbReference type="Proteomes" id="UP000032702"/>
    </source>
</evidence>
<dbReference type="EMBL" id="CP002271">
    <property type="protein sequence ID" value="ADO68369.1"/>
    <property type="molecule type" value="Genomic_DNA"/>
</dbReference>
<feature type="transmembrane region" description="Helical" evidence="1">
    <location>
        <begin position="143"/>
        <end position="160"/>
    </location>
</feature>
<organism evidence="3 5">
    <name type="scientific">Stigmatella aurantiaca (strain DW4/3-1)</name>
    <dbReference type="NCBI Taxonomy" id="378806"/>
    <lineage>
        <taxon>Bacteria</taxon>
        <taxon>Pseudomonadati</taxon>
        <taxon>Myxococcota</taxon>
        <taxon>Myxococcia</taxon>
        <taxon>Myxococcales</taxon>
        <taxon>Cystobacterineae</taxon>
        <taxon>Archangiaceae</taxon>
        <taxon>Stigmatella</taxon>
    </lineage>
</organism>
<reference evidence="2 4" key="2">
    <citation type="journal article" date="2011" name="Mol. Biol. Evol.">
        <title>Comparative genomic analysis of fruiting body formation in Myxococcales.</title>
        <authorList>
            <person name="Huntley S."/>
            <person name="Hamann N."/>
            <person name="Wegener-Feldbrugge S."/>
            <person name="Treuner-Lange A."/>
            <person name="Kube M."/>
            <person name="Reinhardt R."/>
            <person name="Klages S."/>
            <person name="Muller R."/>
            <person name="Ronning C.M."/>
            <person name="Nierman W.C."/>
            <person name="Sogaard-Andersen L."/>
        </authorList>
    </citation>
    <scope>NUCLEOTIDE SEQUENCE [LARGE SCALE GENOMIC DNA]</scope>
    <source>
        <strain evidence="2 4">DW4/3-1</strain>
    </source>
</reference>